<organism evidence="1 2">
    <name type="scientific">Triangularia setosa</name>
    <dbReference type="NCBI Taxonomy" id="2587417"/>
    <lineage>
        <taxon>Eukaryota</taxon>
        <taxon>Fungi</taxon>
        <taxon>Dikarya</taxon>
        <taxon>Ascomycota</taxon>
        <taxon>Pezizomycotina</taxon>
        <taxon>Sordariomycetes</taxon>
        <taxon>Sordariomycetidae</taxon>
        <taxon>Sordariales</taxon>
        <taxon>Podosporaceae</taxon>
        <taxon>Triangularia</taxon>
    </lineage>
</organism>
<dbReference type="EMBL" id="MU866137">
    <property type="protein sequence ID" value="KAK4178509.1"/>
    <property type="molecule type" value="Genomic_DNA"/>
</dbReference>
<proteinExistence type="predicted"/>
<dbReference type="Proteomes" id="UP001302321">
    <property type="component" value="Unassembled WGS sequence"/>
</dbReference>
<reference evidence="1" key="1">
    <citation type="journal article" date="2023" name="Mol. Phylogenet. Evol.">
        <title>Genome-scale phylogeny and comparative genomics of the fungal order Sordariales.</title>
        <authorList>
            <person name="Hensen N."/>
            <person name="Bonometti L."/>
            <person name="Westerberg I."/>
            <person name="Brannstrom I.O."/>
            <person name="Guillou S."/>
            <person name="Cros-Aarteil S."/>
            <person name="Calhoun S."/>
            <person name="Haridas S."/>
            <person name="Kuo A."/>
            <person name="Mondo S."/>
            <person name="Pangilinan J."/>
            <person name="Riley R."/>
            <person name="LaButti K."/>
            <person name="Andreopoulos B."/>
            <person name="Lipzen A."/>
            <person name="Chen C."/>
            <person name="Yan M."/>
            <person name="Daum C."/>
            <person name="Ng V."/>
            <person name="Clum A."/>
            <person name="Steindorff A."/>
            <person name="Ohm R.A."/>
            <person name="Martin F."/>
            <person name="Silar P."/>
            <person name="Natvig D.O."/>
            <person name="Lalanne C."/>
            <person name="Gautier V."/>
            <person name="Ament-Velasquez S.L."/>
            <person name="Kruys A."/>
            <person name="Hutchinson M.I."/>
            <person name="Powell A.J."/>
            <person name="Barry K."/>
            <person name="Miller A.N."/>
            <person name="Grigoriev I.V."/>
            <person name="Debuchy R."/>
            <person name="Gladieux P."/>
            <person name="Hiltunen Thoren M."/>
            <person name="Johannesson H."/>
        </authorList>
    </citation>
    <scope>NUCLEOTIDE SEQUENCE</scope>
    <source>
        <strain evidence="1">CBS 892.96</strain>
    </source>
</reference>
<reference evidence="1" key="2">
    <citation type="submission" date="2023-05" db="EMBL/GenBank/DDBJ databases">
        <authorList>
            <consortium name="Lawrence Berkeley National Laboratory"/>
            <person name="Steindorff A."/>
            <person name="Hensen N."/>
            <person name="Bonometti L."/>
            <person name="Westerberg I."/>
            <person name="Brannstrom I.O."/>
            <person name="Guillou S."/>
            <person name="Cros-Aarteil S."/>
            <person name="Calhoun S."/>
            <person name="Haridas S."/>
            <person name="Kuo A."/>
            <person name="Mondo S."/>
            <person name="Pangilinan J."/>
            <person name="Riley R."/>
            <person name="Labutti K."/>
            <person name="Andreopoulos B."/>
            <person name="Lipzen A."/>
            <person name="Chen C."/>
            <person name="Yanf M."/>
            <person name="Daum C."/>
            <person name="Ng V."/>
            <person name="Clum A."/>
            <person name="Ohm R."/>
            <person name="Martin F."/>
            <person name="Silar P."/>
            <person name="Natvig D."/>
            <person name="Lalanne C."/>
            <person name="Gautier V."/>
            <person name="Ament-Velasquez S.L."/>
            <person name="Kruys A."/>
            <person name="Hutchinson M.I."/>
            <person name="Powell A.J."/>
            <person name="Barry K."/>
            <person name="Miller A.N."/>
            <person name="Grigoriev I.V."/>
            <person name="Debuchy R."/>
            <person name="Gladieux P."/>
            <person name="Thoren M.H."/>
            <person name="Johannesson H."/>
        </authorList>
    </citation>
    <scope>NUCLEOTIDE SEQUENCE</scope>
    <source>
        <strain evidence="1">CBS 892.96</strain>
    </source>
</reference>
<protein>
    <submittedName>
        <fullName evidence="1">Uncharacterized protein</fullName>
    </submittedName>
</protein>
<dbReference type="AlphaFoldDB" id="A0AAN7A9Q4"/>
<sequence length="88" mass="10655">MLEQAMQTEPGEQVPIGYAVQWFMDAGRGRNTATPKEWYYWRLRTELSEQLWITKVRSRYLCDKQRVDATDLGFWLSWLIHQWQNVDM</sequence>
<accession>A0AAN7A9Q4</accession>
<comment type="caution">
    <text evidence="1">The sequence shown here is derived from an EMBL/GenBank/DDBJ whole genome shotgun (WGS) entry which is preliminary data.</text>
</comment>
<evidence type="ECO:0000313" key="2">
    <source>
        <dbReference type="Proteomes" id="UP001302321"/>
    </source>
</evidence>
<name>A0AAN7A9Q4_9PEZI</name>
<keyword evidence="2" id="KW-1185">Reference proteome</keyword>
<gene>
    <name evidence="1" type="ORF">QBC36DRAFT_324770</name>
</gene>
<evidence type="ECO:0000313" key="1">
    <source>
        <dbReference type="EMBL" id="KAK4178509.1"/>
    </source>
</evidence>